<organism evidence="1 2">
    <name type="scientific">Fusarium euwallaceae</name>
    <dbReference type="NCBI Taxonomy" id="1147111"/>
    <lineage>
        <taxon>Eukaryota</taxon>
        <taxon>Fungi</taxon>
        <taxon>Dikarya</taxon>
        <taxon>Ascomycota</taxon>
        <taxon>Pezizomycotina</taxon>
        <taxon>Sordariomycetes</taxon>
        <taxon>Hypocreomycetidae</taxon>
        <taxon>Hypocreales</taxon>
        <taxon>Nectriaceae</taxon>
        <taxon>Fusarium</taxon>
        <taxon>Fusarium solani species complex</taxon>
    </lineage>
</organism>
<comment type="caution">
    <text evidence="1">The sequence shown here is derived from an EMBL/GenBank/DDBJ whole genome shotgun (WGS) entry which is preliminary data.</text>
</comment>
<evidence type="ECO:0000313" key="2">
    <source>
        <dbReference type="Proteomes" id="UP000287124"/>
    </source>
</evidence>
<name>A0A430M4B6_9HYPO</name>
<sequence length="438" mass="49731">MAPRIPNIPPELVAQIIQHVYSSDTVASCLLVNREWHHFALLVLYKDLVLTGSDQLERFLAAHNDLLVRSFTRSLTLYLREDGNPRMPLQVRVNDTLCRLAEEVIPHMSSLVSFSLTTDRRTFRLYILRTTISALLIALPLSCVNLELDTDGKDETSFWPTYENRNRVQGVPHVCQVLRRMFHRIHNARIDLKAMCGEMFGIQWPGEEFDYINLPLIQHLLIETTGTSSRSPWSPAPSDTSSWGQMIRALGYVAKKKGTAPGGKLSVLGKAFRGGQRGEKYYQTLLRCDMRGGEEGTTTLAFPAEHFPRTNAIWGGLYTRTDKETAMMRSIDSFYDIAGGRPWRTAASGARLPVSPFPDVIWLSDKDAGIFTEEEWKEKFPGGSHTLWEDEKTVGARLMDFEERKNDIDLRKVQEKLPNGFIREGQNIRPGHRPSISQ</sequence>
<evidence type="ECO:0008006" key="3">
    <source>
        <dbReference type="Google" id="ProtNLM"/>
    </source>
</evidence>
<protein>
    <recommendedName>
        <fullName evidence="3">F-box domain-containing protein</fullName>
    </recommendedName>
</protein>
<dbReference type="Proteomes" id="UP000287124">
    <property type="component" value="Unassembled WGS sequence"/>
</dbReference>
<gene>
    <name evidence="1" type="ORF">BHE90_002751</name>
</gene>
<evidence type="ECO:0000313" key="1">
    <source>
        <dbReference type="EMBL" id="RTE82752.1"/>
    </source>
</evidence>
<dbReference type="AlphaFoldDB" id="A0A430M4B6"/>
<proteinExistence type="predicted"/>
<keyword evidence="2" id="KW-1185">Reference proteome</keyword>
<accession>A0A430M4B6</accession>
<dbReference type="EMBL" id="MIKF01000023">
    <property type="protein sequence ID" value="RTE82752.1"/>
    <property type="molecule type" value="Genomic_DNA"/>
</dbReference>
<reference evidence="1 2" key="1">
    <citation type="submission" date="2017-06" db="EMBL/GenBank/DDBJ databases">
        <title>Comparative genomic analysis of Ambrosia Fusariam Clade fungi.</title>
        <authorList>
            <person name="Stajich J.E."/>
            <person name="Carrillo J."/>
            <person name="Kijimoto T."/>
            <person name="Eskalen A."/>
            <person name="O'Donnell K."/>
            <person name="Kasson M."/>
        </authorList>
    </citation>
    <scope>NUCLEOTIDE SEQUENCE [LARGE SCALE GENOMIC DNA]</scope>
    <source>
        <strain evidence="1 2">UCR1854</strain>
    </source>
</reference>